<evidence type="ECO:0000256" key="1">
    <source>
        <dbReference type="ARBA" id="ARBA00022614"/>
    </source>
</evidence>
<keyword evidence="5" id="KW-1185">Reference proteome</keyword>
<feature type="region of interest" description="Disordered" evidence="3">
    <location>
        <begin position="401"/>
        <end position="444"/>
    </location>
</feature>
<evidence type="ECO:0000313" key="5">
    <source>
        <dbReference type="Proteomes" id="UP000012073"/>
    </source>
</evidence>
<accession>R7Q8U4</accession>
<name>R7Q8U4_CHOCR</name>
<dbReference type="InterPro" id="IPR001611">
    <property type="entry name" value="Leu-rich_rpt"/>
</dbReference>
<dbReference type="GeneID" id="17321343"/>
<dbReference type="InterPro" id="IPR003591">
    <property type="entry name" value="Leu-rich_rpt_typical-subtyp"/>
</dbReference>
<dbReference type="Gramene" id="CDF33816">
    <property type="protein sequence ID" value="CDF33816"/>
    <property type="gene ID" value="CHC_T00002422001"/>
</dbReference>
<evidence type="ECO:0000256" key="2">
    <source>
        <dbReference type="ARBA" id="ARBA00022737"/>
    </source>
</evidence>
<keyword evidence="2" id="KW-0677">Repeat</keyword>
<dbReference type="PANTHER" id="PTHR46652:SF7">
    <property type="entry name" value="LEUCINE-RICH REPEAT AND IQ DOMAIN-CONTAINING PROTEIN 1"/>
    <property type="match status" value="1"/>
</dbReference>
<sequence length="444" mass="48317">MASTGRHRKLADSYDSDDDAPIGNILTTAKAAELCPKPHRLIARNGGFTSLADLSTLSALDYIDLRGNALTSVEGISSNTRLKTLIVKENKLTNVDHILSTKALQILDISDNNFVSTDWLARATFAGSLVALVARGNQLVVLEGMASLRKLETIVLSNNQIEDLAPAMQLTSLIKLSASNNAIRSIPPSITNLYNLRELRLAHNRLAALPPKEVLARLSSLKILDIGHNRITNIDSLAACSGSLVQLNIAGNPVCTKEENFTEALRKLCPKLEIIDARRIAGGRRKLRVNRQRLDAGMPLEPERKFARPPSAYYVQKGNDEKSLRRDKEPAVLSSAGGNESETKKRKADRTSQGMVQKDSMQRGEPPTKKKQASPKASDEEDDDALDAAQFIAMATTKAISVGNSNSSQLAIEKQSKPKTKQKSMGTVTQRQSVEFGSGGDSKW</sequence>
<keyword evidence="1" id="KW-0433">Leucine-rich repeat</keyword>
<dbReference type="SMART" id="SM00369">
    <property type="entry name" value="LRR_TYP"/>
    <property type="match status" value="5"/>
</dbReference>
<dbReference type="KEGG" id="ccp:CHC_T00002422001"/>
<dbReference type="RefSeq" id="XP_005713635.1">
    <property type="nucleotide sequence ID" value="XM_005713578.1"/>
</dbReference>
<dbReference type="STRING" id="2769.R7Q8U4"/>
<dbReference type="InterPro" id="IPR032675">
    <property type="entry name" value="LRR_dom_sf"/>
</dbReference>
<evidence type="ECO:0000313" key="4">
    <source>
        <dbReference type="EMBL" id="CDF33816.1"/>
    </source>
</evidence>
<evidence type="ECO:0000256" key="3">
    <source>
        <dbReference type="SAM" id="MobiDB-lite"/>
    </source>
</evidence>
<dbReference type="PhylomeDB" id="R7Q8U4"/>
<dbReference type="Pfam" id="PF13855">
    <property type="entry name" value="LRR_8"/>
    <property type="match status" value="1"/>
</dbReference>
<reference evidence="5" key="1">
    <citation type="journal article" date="2013" name="Proc. Natl. Acad. Sci. U.S.A.">
        <title>Genome structure and metabolic features in the red seaweed Chondrus crispus shed light on evolution of the Archaeplastida.</title>
        <authorList>
            <person name="Collen J."/>
            <person name="Porcel B."/>
            <person name="Carre W."/>
            <person name="Ball S.G."/>
            <person name="Chaparro C."/>
            <person name="Tonon T."/>
            <person name="Barbeyron T."/>
            <person name="Michel G."/>
            <person name="Noel B."/>
            <person name="Valentin K."/>
            <person name="Elias M."/>
            <person name="Artiguenave F."/>
            <person name="Arun A."/>
            <person name="Aury J.M."/>
            <person name="Barbosa-Neto J.F."/>
            <person name="Bothwell J.H."/>
            <person name="Bouget F.Y."/>
            <person name="Brillet L."/>
            <person name="Cabello-Hurtado F."/>
            <person name="Capella-Gutierrez S."/>
            <person name="Charrier B."/>
            <person name="Cladiere L."/>
            <person name="Cock J.M."/>
            <person name="Coelho S.M."/>
            <person name="Colleoni C."/>
            <person name="Czjzek M."/>
            <person name="Da Silva C."/>
            <person name="Delage L."/>
            <person name="Denoeud F."/>
            <person name="Deschamps P."/>
            <person name="Dittami S.M."/>
            <person name="Gabaldon T."/>
            <person name="Gachon C.M."/>
            <person name="Groisillier A."/>
            <person name="Herve C."/>
            <person name="Jabbari K."/>
            <person name="Katinka M."/>
            <person name="Kloareg B."/>
            <person name="Kowalczyk N."/>
            <person name="Labadie K."/>
            <person name="Leblanc C."/>
            <person name="Lopez P.J."/>
            <person name="McLachlan D.H."/>
            <person name="Meslet-Cladiere L."/>
            <person name="Moustafa A."/>
            <person name="Nehr Z."/>
            <person name="Nyvall Collen P."/>
            <person name="Panaud O."/>
            <person name="Partensky F."/>
            <person name="Poulain J."/>
            <person name="Rensing S.A."/>
            <person name="Rousvoal S."/>
            <person name="Samson G."/>
            <person name="Symeonidi A."/>
            <person name="Weissenbach J."/>
            <person name="Zambounis A."/>
            <person name="Wincker P."/>
            <person name="Boyen C."/>
        </authorList>
    </citation>
    <scope>NUCLEOTIDE SEQUENCE [LARGE SCALE GENOMIC DNA]</scope>
    <source>
        <strain evidence="5">cv. Stackhouse</strain>
    </source>
</reference>
<feature type="compositionally biased region" description="Polar residues" evidence="3">
    <location>
        <begin position="401"/>
        <end position="410"/>
    </location>
</feature>
<feature type="compositionally biased region" description="Polar residues" evidence="3">
    <location>
        <begin position="423"/>
        <end position="435"/>
    </location>
</feature>
<organism evidence="4 5">
    <name type="scientific">Chondrus crispus</name>
    <name type="common">Carrageen Irish moss</name>
    <name type="synonym">Polymorpha crispa</name>
    <dbReference type="NCBI Taxonomy" id="2769"/>
    <lineage>
        <taxon>Eukaryota</taxon>
        <taxon>Rhodophyta</taxon>
        <taxon>Florideophyceae</taxon>
        <taxon>Rhodymeniophycidae</taxon>
        <taxon>Gigartinales</taxon>
        <taxon>Gigartinaceae</taxon>
        <taxon>Chondrus</taxon>
    </lineage>
</organism>
<protein>
    <submittedName>
        <fullName evidence="4">Uncharacterized protein</fullName>
    </submittedName>
</protein>
<dbReference type="OrthoDB" id="1517790at2759"/>
<gene>
    <name evidence="4" type="ORF">CHC_T00002422001</name>
</gene>
<dbReference type="PANTHER" id="PTHR46652">
    <property type="entry name" value="LEUCINE-RICH REPEAT AND IQ DOMAIN-CONTAINING PROTEIN 1-RELATED"/>
    <property type="match status" value="1"/>
</dbReference>
<dbReference type="AlphaFoldDB" id="R7Q8U4"/>
<dbReference type="Proteomes" id="UP000012073">
    <property type="component" value="Unassembled WGS sequence"/>
</dbReference>
<feature type="compositionally biased region" description="Basic and acidic residues" evidence="3">
    <location>
        <begin position="318"/>
        <end position="330"/>
    </location>
</feature>
<dbReference type="EMBL" id="HG001658">
    <property type="protein sequence ID" value="CDF33816.1"/>
    <property type="molecule type" value="Genomic_DNA"/>
</dbReference>
<proteinExistence type="predicted"/>
<dbReference type="InterPro" id="IPR050836">
    <property type="entry name" value="SDS22/Internalin_LRR"/>
</dbReference>
<dbReference type="PROSITE" id="PS51450">
    <property type="entry name" value="LRR"/>
    <property type="match status" value="3"/>
</dbReference>
<dbReference type="Gene3D" id="3.80.10.10">
    <property type="entry name" value="Ribonuclease Inhibitor"/>
    <property type="match status" value="3"/>
</dbReference>
<dbReference type="SMART" id="SM00365">
    <property type="entry name" value="LRR_SD22"/>
    <property type="match status" value="4"/>
</dbReference>
<dbReference type="SUPFAM" id="SSF52058">
    <property type="entry name" value="L domain-like"/>
    <property type="match status" value="1"/>
</dbReference>
<feature type="region of interest" description="Disordered" evidence="3">
    <location>
        <begin position="300"/>
        <end position="389"/>
    </location>
</feature>